<dbReference type="GO" id="GO:0006646">
    <property type="term" value="P:phosphatidylethanolamine biosynthetic process"/>
    <property type="evidence" value="ECO:0007669"/>
    <property type="project" value="TreeGrafter"/>
</dbReference>
<dbReference type="Proteomes" id="UP000077623">
    <property type="component" value="Unassembled WGS sequence"/>
</dbReference>
<comment type="caution">
    <text evidence="1">The sequence shown here is derived from an EMBL/GenBank/DDBJ whole genome shotgun (WGS) entry which is preliminary data.</text>
</comment>
<proteinExistence type="predicted"/>
<dbReference type="EMBL" id="LWUJ01000011">
    <property type="protein sequence ID" value="OAL10217.1"/>
    <property type="molecule type" value="Genomic_DNA"/>
</dbReference>
<sequence length="263" mass="31010">MLLSLINKAISTNDIEDIERVHKGYSNKVWKLITKSGGKYKIRIGDNNALISRKNELAILKLINNKDCLFYEEENGNSIWKWIEGTTTSKSDINKQYLNSLVDLVNNIHNTPVSSKVLHHDDMEFYEISKKYFNEEDLNLYKRLVEKYKNDARVLCHNDVSLGNLIYDSENKKLHLIDYEWGRINSRYWDYGNFIKESDLPLKQIKYLSKIADLNLIKLLQYCYLATIYSLQLTYVLNLSEAIKAYRKKLIEQLNKYRALLTY</sequence>
<accession>A0A1A9QCM2</accession>
<evidence type="ECO:0000313" key="2">
    <source>
        <dbReference type="Proteomes" id="UP000077623"/>
    </source>
</evidence>
<dbReference type="PANTHER" id="PTHR22603">
    <property type="entry name" value="CHOLINE/ETHANOALAMINE KINASE"/>
    <property type="match status" value="1"/>
</dbReference>
<name>A0A1A9QCM2_9MOLU</name>
<dbReference type="GO" id="GO:0004305">
    <property type="term" value="F:ethanolamine kinase activity"/>
    <property type="evidence" value="ECO:0007669"/>
    <property type="project" value="TreeGrafter"/>
</dbReference>
<dbReference type="AlphaFoldDB" id="A0A1A9QCM2"/>
<dbReference type="SUPFAM" id="SSF56112">
    <property type="entry name" value="Protein kinase-like (PK-like)"/>
    <property type="match status" value="1"/>
</dbReference>
<dbReference type="InterPro" id="IPR011009">
    <property type="entry name" value="Kinase-like_dom_sf"/>
</dbReference>
<protein>
    <submittedName>
        <fullName evidence="1">Choline kinase</fullName>
    </submittedName>
</protein>
<dbReference type="Gene3D" id="3.30.200.20">
    <property type="entry name" value="Phosphorylase Kinase, domain 1"/>
    <property type="match status" value="1"/>
</dbReference>
<keyword evidence="1" id="KW-0808">Transferase</keyword>
<dbReference type="GO" id="GO:0005737">
    <property type="term" value="C:cytoplasm"/>
    <property type="evidence" value="ECO:0007669"/>
    <property type="project" value="TreeGrafter"/>
</dbReference>
<keyword evidence="2" id="KW-1185">Reference proteome</keyword>
<dbReference type="STRING" id="432608.A6V39_02095"/>
<dbReference type="Gene3D" id="3.90.1200.10">
    <property type="match status" value="1"/>
</dbReference>
<dbReference type="RefSeq" id="WP_187150064.1">
    <property type="nucleotide sequence ID" value="NZ_LWUJ01000011.1"/>
</dbReference>
<keyword evidence="1" id="KW-0418">Kinase</keyword>
<gene>
    <name evidence="1" type="ORF">A6V39_02095</name>
</gene>
<evidence type="ECO:0000313" key="1">
    <source>
        <dbReference type="EMBL" id="OAL10217.1"/>
    </source>
</evidence>
<dbReference type="Pfam" id="PF01633">
    <property type="entry name" value="Choline_kinase"/>
    <property type="match status" value="1"/>
</dbReference>
<reference evidence="2" key="1">
    <citation type="submission" date="2016-04" db="EMBL/GenBank/DDBJ databases">
        <authorList>
            <person name="Quiroz-Castaneda R.E."/>
            <person name="Martinez-Ocampo F."/>
        </authorList>
    </citation>
    <scope>NUCLEOTIDE SEQUENCE [LARGE SCALE GENOMIC DNA]</scope>
    <source>
        <strain evidence="2">INIFAP01</strain>
    </source>
</reference>
<dbReference type="PANTHER" id="PTHR22603:SF66">
    <property type="entry name" value="ETHANOLAMINE KINASE"/>
    <property type="match status" value="1"/>
</dbReference>
<organism evidence="1 2">
    <name type="scientific">Candidatus Mycoplasma haematobovis</name>
    <dbReference type="NCBI Taxonomy" id="432608"/>
    <lineage>
        <taxon>Bacteria</taxon>
        <taxon>Bacillati</taxon>
        <taxon>Mycoplasmatota</taxon>
        <taxon>Mollicutes</taxon>
        <taxon>Mycoplasmataceae</taxon>
        <taxon>Mycoplasma</taxon>
    </lineage>
</organism>